<proteinExistence type="predicted"/>
<protein>
    <submittedName>
        <fullName evidence="2">Uncharacterized protein</fullName>
    </submittedName>
</protein>
<feature type="transmembrane region" description="Helical" evidence="1">
    <location>
        <begin position="12"/>
        <end position="31"/>
    </location>
</feature>
<keyword evidence="3" id="KW-1185">Reference proteome</keyword>
<organism evidence="2 3">
    <name type="scientific">Yersinia kristensenii</name>
    <dbReference type="NCBI Taxonomy" id="28152"/>
    <lineage>
        <taxon>Bacteria</taxon>
        <taxon>Pseudomonadati</taxon>
        <taxon>Pseudomonadota</taxon>
        <taxon>Gammaproteobacteria</taxon>
        <taxon>Enterobacterales</taxon>
        <taxon>Yersiniaceae</taxon>
        <taxon>Yersinia</taxon>
    </lineage>
</organism>
<evidence type="ECO:0000256" key="1">
    <source>
        <dbReference type="SAM" id="Phobius"/>
    </source>
</evidence>
<name>A0AB73NG42_YERKR</name>
<keyword evidence="1" id="KW-1133">Transmembrane helix</keyword>
<dbReference type="EMBL" id="NHOG01000044">
    <property type="protein sequence ID" value="OVZ75016.1"/>
    <property type="molecule type" value="Genomic_DNA"/>
</dbReference>
<keyword evidence="1" id="KW-0812">Transmembrane</keyword>
<evidence type="ECO:0000313" key="2">
    <source>
        <dbReference type="EMBL" id="OVZ75016.1"/>
    </source>
</evidence>
<comment type="caution">
    <text evidence="2">The sequence shown here is derived from an EMBL/GenBank/DDBJ whole genome shotgun (WGS) entry which is preliminary data.</text>
</comment>
<accession>A0AB73NG42</accession>
<dbReference type="RefSeq" id="WP_087796008.1">
    <property type="nucleotide sequence ID" value="NZ_CABHXL010000030.1"/>
</dbReference>
<keyword evidence="1" id="KW-0472">Membrane</keyword>
<sequence>MPGQLIELTGGALAVLAFLIWIAVLSVRAVIRDHRHRTSCKQKAKYQAFLKRQAEVERKARQQL</sequence>
<evidence type="ECO:0000313" key="3">
    <source>
        <dbReference type="Proteomes" id="UP000195840"/>
    </source>
</evidence>
<gene>
    <name evidence="2" type="ORF">CBW52_22675</name>
</gene>
<dbReference type="AlphaFoldDB" id="A0AB73NG42"/>
<dbReference type="Proteomes" id="UP000195840">
    <property type="component" value="Unassembled WGS sequence"/>
</dbReference>
<reference evidence="2 3" key="1">
    <citation type="submission" date="2017-05" db="EMBL/GenBank/DDBJ databases">
        <title>Whole genome sequencing of Yersinia kristensenii.</title>
        <authorList>
            <person name="Campioni F."/>
        </authorList>
    </citation>
    <scope>NUCLEOTIDE SEQUENCE [LARGE SCALE GENOMIC DNA]</scope>
    <source>
        <strain evidence="2 3">CFSAN060538</strain>
    </source>
</reference>